<dbReference type="EMBL" id="FOAB01000010">
    <property type="protein sequence ID" value="SEM17682.1"/>
    <property type="molecule type" value="Genomic_DNA"/>
</dbReference>
<evidence type="ECO:0008006" key="4">
    <source>
        <dbReference type="Google" id="ProtNLM"/>
    </source>
</evidence>
<evidence type="ECO:0000313" key="2">
    <source>
        <dbReference type="EMBL" id="SEM17682.1"/>
    </source>
</evidence>
<dbReference type="Proteomes" id="UP000198521">
    <property type="component" value="Unassembled WGS sequence"/>
</dbReference>
<evidence type="ECO:0000313" key="3">
    <source>
        <dbReference type="Proteomes" id="UP000198521"/>
    </source>
</evidence>
<feature type="chain" id="PRO_5011605245" description="Lipoprotein" evidence="1">
    <location>
        <begin position="19"/>
        <end position="160"/>
    </location>
</feature>
<dbReference type="RefSeq" id="WP_139195717.1">
    <property type="nucleotide sequence ID" value="NZ_FOAB01000010.1"/>
</dbReference>
<accession>A0A1H7W7W7</accession>
<keyword evidence="1" id="KW-0732">Signal</keyword>
<evidence type="ECO:0000256" key="1">
    <source>
        <dbReference type="SAM" id="SignalP"/>
    </source>
</evidence>
<reference evidence="2 3" key="1">
    <citation type="submission" date="2016-10" db="EMBL/GenBank/DDBJ databases">
        <authorList>
            <person name="de Groot N.N."/>
        </authorList>
    </citation>
    <scope>NUCLEOTIDE SEQUENCE [LARGE SCALE GENOMIC DNA]</scope>
    <source>
        <strain evidence="2 3">DSM 25232</strain>
    </source>
</reference>
<dbReference type="AlphaFoldDB" id="A0A1H7W7W7"/>
<feature type="signal peptide" evidence="1">
    <location>
        <begin position="1"/>
        <end position="18"/>
    </location>
</feature>
<dbReference type="STRING" id="1038014.SAMN04487910_4329"/>
<organism evidence="2 3">
    <name type="scientific">Aquimarina amphilecti</name>
    <dbReference type="NCBI Taxonomy" id="1038014"/>
    <lineage>
        <taxon>Bacteria</taxon>
        <taxon>Pseudomonadati</taxon>
        <taxon>Bacteroidota</taxon>
        <taxon>Flavobacteriia</taxon>
        <taxon>Flavobacteriales</taxon>
        <taxon>Flavobacteriaceae</taxon>
        <taxon>Aquimarina</taxon>
    </lineage>
</organism>
<keyword evidence="3" id="KW-1185">Reference proteome</keyword>
<gene>
    <name evidence="2" type="ORF">SAMN04487910_4329</name>
</gene>
<protein>
    <recommendedName>
        <fullName evidence="4">Lipoprotein</fullName>
    </recommendedName>
</protein>
<dbReference type="OrthoDB" id="1163376at2"/>
<sequence>MKRLILISLLLTLGYSSCFDSSSSMSNSNKLDSDDYNSKSERVTILKNEIKSFSDFENAAFELFNVNGFSNSRTTLPGASSWDYKFVIKINPSDVDKWTVGMVEAISQYHEDAWMKKIIEKTELEWQTFTEPEIYSRPGDNVLMVVYRSEGIIYKRVISL</sequence>
<name>A0A1H7W7W7_AQUAM</name>
<proteinExistence type="predicted"/>